<keyword evidence="3" id="KW-1185">Reference proteome</keyword>
<feature type="transmembrane region" description="Helical" evidence="1">
    <location>
        <begin position="196"/>
        <end position="216"/>
    </location>
</feature>
<reference evidence="2" key="1">
    <citation type="submission" date="2021-01" db="EMBL/GenBank/DDBJ databases">
        <title>Whole genome shotgun sequence of Actinoplanes cyaneus NBRC 14990.</title>
        <authorList>
            <person name="Komaki H."/>
            <person name="Tamura T."/>
        </authorList>
    </citation>
    <scope>NUCLEOTIDE SEQUENCE</scope>
    <source>
        <strain evidence="2">NBRC 14990</strain>
    </source>
</reference>
<feature type="transmembrane region" description="Helical" evidence="1">
    <location>
        <begin position="126"/>
        <end position="143"/>
    </location>
</feature>
<dbReference type="AlphaFoldDB" id="A0A919M996"/>
<proteinExistence type="predicted"/>
<gene>
    <name evidence="2" type="ORF">Acy02nite_85230</name>
</gene>
<keyword evidence="1" id="KW-0472">Membrane</keyword>
<accession>A0A919M996</accession>
<feature type="transmembrane region" description="Helical" evidence="1">
    <location>
        <begin position="40"/>
        <end position="60"/>
    </location>
</feature>
<dbReference type="RefSeq" id="WP_203754741.1">
    <property type="nucleotide sequence ID" value="NZ_BAAAUC010000057.1"/>
</dbReference>
<feature type="transmembrane region" description="Helical" evidence="1">
    <location>
        <begin position="80"/>
        <end position="105"/>
    </location>
</feature>
<evidence type="ECO:0000313" key="3">
    <source>
        <dbReference type="Proteomes" id="UP000619479"/>
    </source>
</evidence>
<dbReference type="Proteomes" id="UP000619479">
    <property type="component" value="Unassembled WGS sequence"/>
</dbReference>
<feature type="transmembrane region" description="Helical" evidence="1">
    <location>
        <begin position="236"/>
        <end position="258"/>
    </location>
</feature>
<keyword evidence="1" id="KW-1133">Transmembrane helix</keyword>
<evidence type="ECO:0000256" key="1">
    <source>
        <dbReference type="SAM" id="Phobius"/>
    </source>
</evidence>
<organism evidence="2 3">
    <name type="scientific">Actinoplanes cyaneus</name>
    <dbReference type="NCBI Taxonomy" id="52696"/>
    <lineage>
        <taxon>Bacteria</taxon>
        <taxon>Bacillati</taxon>
        <taxon>Actinomycetota</taxon>
        <taxon>Actinomycetes</taxon>
        <taxon>Micromonosporales</taxon>
        <taxon>Micromonosporaceae</taxon>
        <taxon>Actinoplanes</taxon>
    </lineage>
</organism>
<dbReference type="EMBL" id="BOMH01000078">
    <property type="protein sequence ID" value="GID70642.1"/>
    <property type="molecule type" value="Genomic_DNA"/>
</dbReference>
<sequence>MRGEAAGSRRRTAILPLRATTAGESLDGAVALLRQRALPLLAVAAVLAAGEQVLVTRMRAAAPGLEPPFYLPDHFNFGVWWQILATGLAIEVGIITLLGAFTGAAAGPALLGRPASHGTVLRRTRVVWALLLALLLAAVAWPAAYFGLVGVVLLYALTGLVTPVLTLDRPGNPVVALGRSVRLSARGGLRVGRVRIVGYLTWLGIRGALGLGWIAVGDLLAYNFLGASWLDRAVPIAWGVANTVAYAALACLDAVLLVEARIRTEGLDIALNRSRARGEDESETLVAT</sequence>
<comment type="caution">
    <text evidence="2">The sequence shown here is derived from an EMBL/GenBank/DDBJ whole genome shotgun (WGS) entry which is preliminary data.</text>
</comment>
<name>A0A919M996_9ACTN</name>
<feature type="transmembrane region" description="Helical" evidence="1">
    <location>
        <begin position="149"/>
        <end position="167"/>
    </location>
</feature>
<evidence type="ECO:0000313" key="2">
    <source>
        <dbReference type="EMBL" id="GID70642.1"/>
    </source>
</evidence>
<keyword evidence="1" id="KW-0812">Transmembrane</keyword>
<protein>
    <submittedName>
        <fullName evidence="2">Uncharacterized protein</fullName>
    </submittedName>
</protein>